<organism evidence="2 3">
    <name type="scientific">Panicum miliaceum</name>
    <name type="common">Proso millet</name>
    <name type="synonym">Broomcorn millet</name>
    <dbReference type="NCBI Taxonomy" id="4540"/>
    <lineage>
        <taxon>Eukaryota</taxon>
        <taxon>Viridiplantae</taxon>
        <taxon>Streptophyta</taxon>
        <taxon>Embryophyta</taxon>
        <taxon>Tracheophyta</taxon>
        <taxon>Spermatophyta</taxon>
        <taxon>Magnoliopsida</taxon>
        <taxon>Liliopsida</taxon>
        <taxon>Poales</taxon>
        <taxon>Poaceae</taxon>
        <taxon>PACMAD clade</taxon>
        <taxon>Panicoideae</taxon>
        <taxon>Panicodae</taxon>
        <taxon>Paniceae</taxon>
        <taxon>Panicinae</taxon>
        <taxon>Panicum</taxon>
        <taxon>Panicum sect. Panicum</taxon>
    </lineage>
</organism>
<dbReference type="Proteomes" id="UP000275267">
    <property type="component" value="Unassembled WGS sequence"/>
</dbReference>
<evidence type="ECO:0000313" key="3">
    <source>
        <dbReference type="Proteomes" id="UP000275267"/>
    </source>
</evidence>
<evidence type="ECO:0000313" key="2">
    <source>
        <dbReference type="EMBL" id="RLM57743.1"/>
    </source>
</evidence>
<dbReference type="EMBL" id="PQIB02000017">
    <property type="protein sequence ID" value="RLM57743.1"/>
    <property type="molecule type" value="Genomic_DNA"/>
</dbReference>
<gene>
    <name evidence="2" type="ORF">C2845_PM18G08200</name>
</gene>
<dbReference type="OrthoDB" id="4062651at2759"/>
<feature type="compositionally biased region" description="Low complexity" evidence="1">
    <location>
        <begin position="82"/>
        <end position="91"/>
    </location>
</feature>
<keyword evidence="3" id="KW-1185">Reference proteome</keyword>
<evidence type="ECO:0000256" key="1">
    <source>
        <dbReference type="SAM" id="MobiDB-lite"/>
    </source>
</evidence>
<feature type="region of interest" description="Disordered" evidence="1">
    <location>
        <begin position="70"/>
        <end position="115"/>
    </location>
</feature>
<reference evidence="3" key="1">
    <citation type="journal article" date="2019" name="Nat. Commun.">
        <title>The genome of broomcorn millet.</title>
        <authorList>
            <person name="Zou C."/>
            <person name="Miki D."/>
            <person name="Li D."/>
            <person name="Tang Q."/>
            <person name="Xiao L."/>
            <person name="Rajput S."/>
            <person name="Deng P."/>
            <person name="Jia W."/>
            <person name="Huang R."/>
            <person name="Zhang M."/>
            <person name="Sun Y."/>
            <person name="Hu J."/>
            <person name="Fu X."/>
            <person name="Schnable P.S."/>
            <person name="Li F."/>
            <person name="Zhang H."/>
            <person name="Feng B."/>
            <person name="Zhu X."/>
            <person name="Liu R."/>
            <person name="Schnable J.C."/>
            <person name="Zhu J.-K."/>
            <person name="Zhang H."/>
        </authorList>
    </citation>
    <scope>NUCLEOTIDE SEQUENCE [LARGE SCALE GENOMIC DNA]</scope>
</reference>
<dbReference type="AlphaFoldDB" id="A0A3L6PHF8"/>
<sequence>MTAGAASVREEPSSVASMTLDGAEVAIKKLKTDSRQGDREFRAEADIISRGAPPEPCLAGWYPVTTARRADDLTRSPHRPRAPAATAAPRAGRTRHPPAGASGGQRARSLLICMS</sequence>
<name>A0A3L6PHF8_PANMI</name>
<feature type="region of interest" description="Disordered" evidence="1">
    <location>
        <begin position="1"/>
        <end position="21"/>
    </location>
</feature>
<accession>A0A3L6PHF8</accession>
<protein>
    <submittedName>
        <fullName evidence="2">Uncharacterized protein</fullName>
    </submittedName>
</protein>
<proteinExistence type="predicted"/>
<dbReference type="Gene3D" id="3.30.200.20">
    <property type="entry name" value="Phosphorylase Kinase, domain 1"/>
    <property type="match status" value="1"/>
</dbReference>
<comment type="caution">
    <text evidence="2">The sequence shown here is derived from an EMBL/GenBank/DDBJ whole genome shotgun (WGS) entry which is preliminary data.</text>
</comment>